<proteinExistence type="predicted"/>
<evidence type="ECO:0000313" key="1">
    <source>
        <dbReference type="EMBL" id="CEK76533.1"/>
    </source>
</evidence>
<accession>A0A0B7A703</accession>
<organism evidence="1">
    <name type="scientific">Arion vulgaris</name>
    <dbReference type="NCBI Taxonomy" id="1028688"/>
    <lineage>
        <taxon>Eukaryota</taxon>
        <taxon>Metazoa</taxon>
        <taxon>Spiralia</taxon>
        <taxon>Lophotrochozoa</taxon>
        <taxon>Mollusca</taxon>
        <taxon>Gastropoda</taxon>
        <taxon>Heterobranchia</taxon>
        <taxon>Euthyneura</taxon>
        <taxon>Panpulmonata</taxon>
        <taxon>Eupulmonata</taxon>
        <taxon>Stylommatophora</taxon>
        <taxon>Helicina</taxon>
        <taxon>Arionoidea</taxon>
        <taxon>Arionidae</taxon>
        <taxon>Arion</taxon>
    </lineage>
</organism>
<dbReference type="EMBL" id="HACG01029668">
    <property type="protein sequence ID" value="CEK76533.1"/>
    <property type="molecule type" value="Transcribed_RNA"/>
</dbReference>
<evidence type="ECO:0000313" key="2">
    <source>
        <dbReference type="EMBL" id="CEK76534.1"/>
    </source>
</evidence>
<protein>
    <submittedName>
        <fullName evidence="1">Uncharacterized protein</fullName>
    </submittedName>
</protein>
<dbReference type="EMBL" id="HACG01029669">
    <property type="protein sequence ID" value="CEK76534.1"/>
    <property type="molecule type" value="Transcribed_RNA"/>
</dbReference>
<name>A0A0B7A703_9EUPU</name>
<gene>
    <name evidence="1" type="primary">ORF100356</name>
    <name evidence="2" type="synonym">ORF100360</name>
</gene>
<sequence>MYGKSISLQPAHRFIYFHDFHIETVELFYACETWTLSRRAEKYLMAVEK</sequence>
<reference evidence="1" key="1">
    <citation type="submission" date="2014-12" db="EMBL/GenBank/DDBJ databases">
        <title>Insight into the proteome of Arion vulgaris.</title>
        <authorList>
            <person name="Aradska J."/>
            <person name="Bulat T."/>
            <person name="Smidak R."/>
            <person name="Sarate P."/>
            <person name="Gangsoo J."/>
            <person name="Sialana F."/>
            <person name="Bilban M."/>
            <person name="Lubec G."/>
        </authorList>
    </citation>
    <scope>NUCLEOTIDE SEQUENCE</scope>
    <source>
        <tissue evidence="1">Skin</tissue>
    </source>
</reference>
<dbReference type="AlphaFoldDB" id="A0A0B7A703"/>